<keyword evidence="3" id="KW-1185">Reference proteome</keyword>
<organism evidence="2 3">
    <name type="scientific">Striga asiatica</name>
    <name type="common">Asiatic witchweed</name>
    <name type="synonym">Buchnera asiatica</name>
    <dbReference type="NCBI Taxonomy" id="4170"/>
    <lineage>
        <taxon>Eukaryota</taxon>
        <taxon>Viridiplantae</taxon>
        <taxon>Streptophyta</taxon>
        <taxon>Embryophyta</taxon>
        <taxon>Tracheophyta</taxon>
        <taxon>Spermatophyta</taxon>
        <taxon>Magnoliopsida</taxon>
        <taxon>eudicotyledons</taxon>
        <taxon>Gunneridae</taxon>
        <taxon>Pentapetalae</taxon>
        <taxon>asterids</taxon>
        <taxon>lamiids</taxon>
        <taxon>Lamiales</taxon>
        <taxon>Orobanchaceae</taxon>
        <taxon>Buchnereae</taxon>
        <taxon>Striga</taxon>
    </lineage>
</organism>
<proteinExistence type="predicted"/>
<feature type="region of interest" description="Disordered" evidence="1">
    <location>
        <begin position="1"/>
        <end position="59"/>
    </location>
</feature>
<evidence type="ECO:0000313" key="2">
    <source>
        <dbReference type="EMBL" id="GER42858.1"/>
    </source>
</evidence>
<feature type="compositionally biased region" description="Basic and acidic residues" evidence="1">
    <location>
        <begin position="48"/>
        <end position="59"/>
    </location>
</feature>
<comment type="caution">
    <text evidence="2">The sequence shown here is derived from an EMBL/GenBank/DDBJ whole genome shotgun (WGS) entry which is preliminary data.</text>
</comment>
<dbReference type="EMBL" id="BKCP01006482">
    <property type="protein sequence ID" value="GER42858.1"/>
    <property type="molecule type" value="Genomic_DNA"/>
</dbReference>
<evidence type="ECO:0000313" key="3">
    <source>
        <dbReference type="Proteomes" id="UP000325081"/>
    </source>
</evidence>
<sequence>MGHTEGDTARLRREVRTRNPRKETKEMASDLMDSMKHSIPGSTSWPTEGHHNAQQDHCTPAEELLKSSEWISMRRLEISSHEIYHARTGRLRKNFSSATRASLMLRFNRISCSL</sequence>
<protein>
    <submittedName>
        <fullName evidence="2">Late embryogenesis abundant protein</fullName>
    </submittedName>
</protein>
<gene>
    <name evidence="2" type="ORF">STAS_19675</name>
</gene>
<accession>A0A5A7QCY7</accession>
<feature type="compositionally biased region" description="Basic and acidic residues" evidence="1">
    <location>
        <begin position="1"/>
        <end position="36"/>
    </location>
</feature>
<name>A0A5A7QCY7_STRAF</name>
<dbReference type="Proteomes" id="UP000325081">
    <property type="component" value="Unassembled WGS sequence"/>
</dbReference>
<reference evidence="3" key="1">
    <citation type="journal article" date="2019" name="Curr. Biol.">
        <title>Genome Sequence of Striga asiatica Provides Insight into the Evolution of Plant Parasitism.</title>
        <authorList>
            <person name="Yoshida S."/>
            <person name="Kim S."/>
            <person name="Wafula E.K."/>
            <person name="Tanskanen J."/>
            <person name="Kim Y.M."/>
            <person name="Honaas L."/>
            <person name="Yang Z."/>
            <person name="Spallek T."/>
            <person name="Conn C.E."/>
            <person name="Ichihashi Y."/>
            <person name="Cheong K."/>
            <person name="Cui S."/>
            <person name="Der J.P."/>
            <person name="Gundlach H."/>
            <person name="Jiao Y."/>
            <person name="Hori C."/>
            <person name="Ishida J.K."/>
            <person name="Kasahara H."/>
            <person name="Kiba T."/>
            <person name="Kim M.S."/>
            <person name="Koo N."/>
            <person name="Laohavisit A."/>
            <person name="Lee Y.H."/>
            <person name="Lumba S."/>
            <person name="McCourt P."/>
            <person name="Mortimer J.C."/>
            <person name="Mutuku J.M."/>
            <person name="Nomura T."/>
            <person name="Sasaki-Sekimoto Y."/>
            <person name="Seto Y."/>
            <person name="Wang Y."/>
            <person name="Wakatake T."/>
            <person name="Sakakibara H."/>
            <person name="Demura T."/>
            <person name="Yamaguchi S."/>
            <person name="Yoneyama K."/>
            <person name="Manabe R.I."/>
            <person name="Nelson D.C."/>
            <person name="Schulman A.H."/>
            <person name="Timko M.P."/>
            <person name="dePamphilis C.W."/>
            <person name="Choi D."/>
            <person name="Shirasu K."/>
        </authorList>
    </citation>
    <scope>NUCLEOTIDE SEQUENCE [LARGE SCALE GENOMIC DNA]</scope>
    <source>
        <strain evidence="3">cv. UVA1</strain>
    </source>
</reference>
<evidence type="ECO:0000256" key="1">
    <source>
        <dbReference type="SAM" id="MobiDB-lite"/>
    </source>
</evidence>
<dbReference type="AlphaFoldDB" id="A0A5A7QCY7"/>